<dbReference type="EMBL" id="CP031048">
    <property type="protein sequence ID" value="QDZ25053.1"/>
    <property type="molecule type" value="Genomic_DNA"/>
</dbReference>
<organism evidence="3 4">
    <name type="scientific">Chloropicon primus</name>
    <dbReference type="NCBI Taxonomy" id="1764295"/>
    <lineage>
        <taxon>Eukaryota</taxon>
        <taxon>Viridiplantae</taxon>
        <taxon>Chlorophyta</taxon>
        <taxon>Chloropicophyceae</taxon>
        <taxon>Chloropicales</taxon>
        <taxon>Chloropicaceae</taxon>
        <taxon>Chloropicon</taxon>
    </lineage>
</organism>
<feature type="region of interest" description="Disordered" evidence="1">
    <location>
        <begin position="569"/>
        <end position="663"/>
    </location>
</feature>
<feature type="compositionally biased region" description="Low complexity" evidence="1">
    <location>
        <begin position="499"/>
        <end position="515"/>
    </location>
</feature>
<feature type="compositionally biased region" description="Acidic residues" evidence="1">
    <location>
        <begin position="600"/>
        <end position="611"/>
    </location>
</feature>
<keyword evidence="4" id="KW-1185">Reference proteome</keyword>
<evidence type="ECO:0000313" key="4">
    <source>
        <dbReference type="Proteomes" id="UP000316726"/>
    </source>
</evidence>
<feature type="compositionally biased region" description="Polar residues" evidence="1">
    <location>
        <begin position="576"/>
        <end position="590"/>
    </location>
</feature>
<accession>A0A5B8MWY7</accession>
<gene>
    <name evidence="3" type="ORF">A3770_15p75710</name>
</gene>
<dbReference type="AlphaFoldDB" id="A0A5B8MWY7"/>
<proteinExistence type="predicted"/>
<sequence length="663" mass="71841">MPESHLGTTMYSEHHVIVTMYSARKDILYEVDGSGTWTKYTEEVVISEPGVHTVIAVSVDGGIHSENSTAVYKVAAVAKGAAYDGYLDHCTVGLDLDADLEIDSTTTSSSTSLDSFGRAYYKLTSLSPLVRGFVMLLPDHPKDCVCGVPKPTCCCDKSVGIPQMLYLRTPSNATQLNPATTILSQMLVLRPELSLGEAQDALKAAWDMPRAYDVVGDDILWLSLNSYLDVQGKGPRSFVRMAQIEVLACCVAMTLAGSLGVDWPDSATATSVYSAIAQATLEASAPLDLASKGTTEKVVRLSSQNLAKLPAAALNATSEIVSRLSSDLVRLLHRYEDEGEASASDFSLPVEIAAVSREANTEIGRDLNLVAATKLPAEDFERKHLVDPEHRGGPQPPKKVVTLEGQPPSELEAPTPIVMPSKPANQSMVETWQFVLIGGIGAPILFLLALYVARRKRKGEKDQLLNLVERHNLLGGPDEEEGRVHSSSHHDEAHHRSKSTTSSSSSSSSSTSTGKAKAKAKTKPAPLSQNDAFGSPQRIRHRPPKSASAKQERQTLLYDHQRQTWHMPIEVPAPPSNLSTPEESPRSPSGGQILHAIEEQHDDGDEDGDGAGDERPTVVVAVESRNRNPLHKNSRSKPPRPPPPANANVFIRKQRLKLYKPKQ</sequence>
<evidence type="ECO:0000256" key="2">
    <source>
        <dbReference type="SAM" id="Phobius"/>
    </source>
</evidence>
<feature type="compositionally biased region" description="Basic residues" evidence="1">
    <location>
        <begin position="652"/>
        <end position="663"/>
    </location>
</feature>
<keyword evidence="2" id="KW-1133">Transmembrane helix</keyword>
<feature type="region of interest" description="Disordered" evidence="1">
    <location>
        <begin position="474"/>
        <end position="553"/>
    </location>
</feature>
<keyword evidence="2" id="KW-0472">Membrane</keyword>
<dbReference type="Proteomes" id="UP000316726">
    <property type="component" value="Chromosome 15"/>
</dbReference>
<evidence type="ECO:0000256" key="1">
    <source>
        <dbReference type="SAM" id="MobiDB-lite"/>
    </source>
</evidence>
<name>A0A5B8MWY7_9CHLO</name>
<keyword evidence="2" id="KW-0812">Transmembrane</keyword>
<feature type="transmembrane region" description="Helical" evidence="2">
    <location>
        <begin position="432"/>
        <end position="453"/>
    </location>
</feature>
<protein>
    <submittedName>
        <fullName evidence="3">Uncharacterized protein</fullName>
    </submittedName>
</protein>
<evidence type="ECO:0000313" key="3">
    <source>
        <dbReference type="EMBL" id="QDZ25053.1"/>
    </source>
</evidence>
<feature type="compositionally biased region" description="Basic and acidic residues" evidence="1">
    <location>
        <begin position="482"/>
        <end position="494"/>
    </location>
</feature>
<reference evidence="3 4" key="1">
    <citation type="submission" date="2018-07" db="EMBL/GenBank/DDBJ databases">
        <title>The complete nuclear genome of the prasinophyte Chloropicon primus (CCMP1205).</title>
        <authorList>
            <person name="Pombert J.-F."/>
            <person name="Otis C."/>
            <person name="Turmel M."/>
            <person name="Lemieux C."/>
        </authorList>
    </citation>
    <scope>NUCLEOTIDE SEQUENCE [LARGE SCALE GENOMIC DNA]</scope>
    <source>
        <strain evidence="3 4">CCMP1205</strain>
    </source>
</reference>
<feature type="region of interest" description="Disordered" evidence="1">
    <location>
        <begin position="386"/>
        <end position="419"/>
    </location>
</feature>
<feature type="compositionally biased region" description="Basic residues" evidence="1">
    <location>
        <begin position="628"/>
        <end position="638"/>
    </location>
</feature>